<reference evidence="3" key="1">
    <citation type="submission" date="2016-08" db="EMBL/GenBank/DDBJ databases">
        <authorList>
            <person name="Varghese N."/>
            <person name="Submissions Spin"/>
        </authorList>
    </citation>
    <scope>NUCLEOTIDE SEQUENCE [LARGE SCALE GENOMIC DNA]</scope>
    <source>
        <strain evidence="3">SGD-1123</strain>
    </source>
</reference>
<proteinExistence type="predicted"/>
<feature type="transmembrane region" description="Helical" evidence="1">
    <location>
        <begin position="117"/>
        <end position="136"/>
    </location>
</feature>
<dbReference type="EMBL" id="FMAU01000001">
    <property type="protein sequence ID" value="SCB76386.1"/>
    <property type="molecule type" value="Genomic_DNA"/>
</dbReference>
<keyword evidence="3" id="KW-1185">Reference proteome</keyword>
<feature type="transmembrane region" description="Helical" evidence="1">
    <location>
        <begin position="236"/>
        <end position="256"/>
    </location>
</feature>
<accession>A0A0V8HPS9</accession>
<evidence type="ECO:0000313" key="3">
    <source>
        <dbReference type="Proteomes" id="UP000181997"/>
    </source>
</evidence>
<evidence type="ECO:0000313" key="2">
    <source>
        <dbReference type="EMBL" id="SCB76386.1"/>
    </source>
</evidence>
<dbReference type="PANTHER" id="PTHR36833">
    <property type="entry name" value="SLR0610 PROTEIN-RELATED"/>
    <property type="match status" value="1"/>
</dbReference>
<keyword evidence="1" id="KW-0472">Membrane</keyword>
<evidence type="ECO:0000256" key="1">
    <source>
        <dbReference type="SAM" id="Phobius"/>
    </source>
</evidence>
<dbReference type="Pfam" id="PF06182">
    <property type="entry name" value="ABC2_membrane_6"/>
    <property type="match status" value="1"/>
</dbReference>
<feature type="transmembrane region" description="Helical" evidence="1">
    <location>
        <begin position="27"/>
        <end position="50"/>
    </location>
</feature>
<gene>
    <name evidence="2" type="ORF">GA0061094_0350</name>
</gene>
<dbReference type="InterPro" id="IPR010390">
    <property type="entry name" value="ABC-2_transporter-like"/>
</dbReference>
<dbReference type="RefSeq" id="WP_058297253.1">
    <property type="nucleotide sequence ID" value="NZ_FMAU01000001.1"/>
</dbReference>
<protein>
    <submittedName>
        <fullName evidence="2">ABC-2 family transporter protein</fullName>
    </submittedName>
</protein>
<feature type="transmembrane region" description="Helical" evidence="1">
    <location>
        <begin position="210"/>
        <end position="230"/>
    </location>
</feature>
<dbReference type="PANTHER" id="PTHR36833:SF2">
    <property type="entry name" value="SLR0610 PROTEIN"/>
    <property type="match status" value="1"/>
</dbReference>
<organism evidence="2 3">
    <name type="scientific">[Bacillus] enclensis</name>
    <dbReference type="NCBI Taxonomy" id="1402860"/>
    <lineage>
        <taxon>Bacteria</taxon>
        <taxon>Bacillati</taxon>
        <taxon>Bacillota</taxon>
        <taxon>Bacilli</taxon>
        <taxon>Bacillales</taxon>
        <taxon>Bacillaceae</taxon>
        <taxon>Rossellomorea</taxon>
    </lineage>
</organism>
<name>A0A0V8HPS9_9BACI</name>
<keyword evidence="1" id="KW-0812">Transmembrane</keyword>
<sequence length="268" mass="30091">MKKKAALISLFFKTSLMTQLPYRVNFVTQAISTLFYFASGIFGLSIVFNYTDSLAGWSFFEIVTLLGVYQFVAGVLAFFVMGNVERLPDKIVDGHLDETILMPENSQFLSSFGSCNVWAINDILLGLFIIIGAVSLKITQLTEVPGQFSLQFVQFIILMACSLLISYSFRMWIATLAFWLGRTGGGFVLFSSIWTMGKYPVDMYPPFIKWLLYTLVPVGIVAAIPTYVLFNGLSALPFLGLIGITLLIYLFTNYLWKRGMRRYSSATS</sequence>
<feature type="transmembrane region" description="Helical" evidence="1">
    <location>
        <begin position="62"/>
        <end position="81"/>
    </location>
</feature>
<dbReference type="OrthoDB" id="9800610at2"/>
<feature type="transmembrane region" description="Helical" evidence="1">
    <location>
        <begin position="148"/>
        <end position="165"/>
    </location>
</feature>
<dbReference type="AlphaFoldDB" id="A0A0V8HPS9"/>
<keyword evidence="1" id="KW-1133">Transmembrane helix</keyword>
<dbReference type="Proteomes" id="UP000181997">
    <property type="component" value="Unassembled WGS sequence"/>
</dbReference>
<feature type="transmembrane region" description="Helical" evidence="1">
    <location>
        <begin position="171"/>
        <end position="190"/>
    </location>
</feature>